<protein>
    <submittedName>
        <fullName evidence="1">Uncharacterized protein</fullName>
    </submittedName>
</protein>
<evidence type="ECO:0000313" key="2">
    <source>
        <dbReference type="Proteomes" id="UP001432027"/>
    </source>
</evidence>
<proteinExistence type="predicted"/>
<reference evidence="1" key="1">
    <citation type="submission" date="2023-10" db="EMBL/GenBank/DDBJ databases">
        <title>Genome assembly of Pristionchus species.</title>
        <authorList>
            <person name="Yoshida K."/>
            <person name="Sommer R.J."/>
        </authorList>
    </citation>
    <scope>NUCLEOTIDE SEQUENCE</scope>
    <source>
        <strain evidence="1">RS0144</strain>
    </source>
</reference>
<dbReference type="EMBL" id="BTSX01000005">
    <property type="protein sequence ID" value="GMS98387.1"/>
    <property type="molecule type" value="Genomic_DNA"/>
</dbReference>
<organism evidence="1 2">
    <name type="scientific">Pristionchus entomophagus</name>
    <dbReference type="NCBI Taxonomy" id="358040"/>
    <lineage>
        <taxon>Eukaryota</taxon>
        <taxon>Metazoa</taxon>
        <taxon>Ecdysozoa</taxon>
        <taxon>Nematoda</taxon>
        <taxon>Chromadorea</taxon>
        <taxon>Rhabditida</taxon>
        <taxon>Rhabditina</taxon>
        <taxon>Diplogasteromorpha</taxon>
        <taxon>Diplogasteroidea</taxon>
        <taxon>Neodiplogasteridae</taxon>
        <taxon>Pristionchus</taxon>
    </lineage>
</organism>
<gene>
    <name evidence="1" type="ORF">PENTCL1PPCAC_20562</name>
</gene>
<comment type="caution">
    <text evidence="1">The sequence shown here is derived from an EMBL/GenBank/DDBJ whole genome shotgun (WGS) entry which is preliminary data.</text>
</comment>
<evidence type="ECO:0000313" key="1">
    <source>
        <dbReference type="EMBL" id="GMS98387.1"/>
    </source>
</evidence>
<sequence length="191" mass="21898">MVQFHEMGFVREIAEILSKSTTDQLVSLDVPIEAYDAESTQSHPLGGPQEWAYTGKTTHCLKNSENYIREKTDHSKWHRDNLRLTESRNIVVENYDPHYYNVPATHIRIVISNCEKASFAAIYVPDAVKKPGVHVLHLDRFYLAAYLRSHSSSVNPQLFQRLLQYRYRSHLSSAKEDSYATIGNVFGPTVD</sequence>
<accession>A0AAV5TWC9</accession>
<dbReference type="AlphaFoldDB" id="A0AAV5TWC9"/>
<name>A0AAV5TWC9_9BILA</name>
<dbReference type="Proteomes" id="UP001432027">
    <property type="component" value="Unassembled WGS sequence"/>
</dbReference>
<keyword evidence="2" id="KW-1185">Reference proteome</keyword>